<dbReference type="Proteomes" id="UP000657075">
    <property type="component" value="Unassembled WGS sequence"/>
</dbReference>
<dbReference type="InterPro" id="IPR013324">
    <property type="entry name" value="RNA_pol_sigma_r3/r4-like"/>
</dbReference>
<dbReference type="RefSeq" id="WP_188602688.1">
    <property type="nucleotide sequence ID" value="NZ_AP026830.1"/>
</dbReference>
<reference evidence="1" key="4">
    <citation type="journal article" date="2023" name="Microbiol. Resour. Announc.">
        <title>Complete Genome Sequence of Vulcanisaeta souniana Strain IC-059, a Hyperthermophilic Archaeon Isolated from Hot Spring Water in Japan.</title>
        <authorList>
            <person name="Kato S."/>
            <person name="Itoh T."/>
            <person name="Wu L."/>
            <person name="Ma J."/>
            <person name="Ohkuma M."/>
        </authorList>
    </citation>
    <scope>NUCLEOTIDE SEQUENCE</scope>
    <source>
        <strain evidence="1">JCM 11219</strain>
    </source>
</reference>
<name>A0A830E190_9CREN</name>
<evidence type="ECO:0000313" key="3">
    <source>
        <dbReference type="Proteomes" id="UP000657075"/>
    </source>
</evidence>
<dbReference type="SUPFAM" id="SSF88659">
    <property type="entry name" value="Sigma3 and sigma4 domains of RNA polymerase sigma factors"/>
    <property type="match status" value="1"/>
</dbReference>
<dbReference type="EMBL" id="AP026830">
    <property type="protein sequence ID" value="BDR91351.1"/>
    <property type="molecule type" value="Genomic_DNA"/>
</dbReference>
<accession>A0A830E190</accession>
<gene>
    <name evidence="2" type="ORF">GCM10007112_06660</name>
    <name evidence="1" type="ORF">Vsou_04440</name>
</gene>
<dbReference type="GeneID" id="76205998"/>
<reference evidence="2" key="2">
    <citation type="submission" date="2020-09" db="EMBL/GenBank/DDBJ databases">
        <authorList>
            <person name="Sun Q."/>
            <person name="Ohkuma M."/>
        </authorList>
    </citation>
    <scope>NUCLEOTIDE SEQUENCE</scope>
    <source>
        <strain evidence="2">JCM 11219</strain>
    </source>
</reference>
<reference evidence="4" key="3">
    <citation type="submission" date="2022-09" db="EMBL/GenBank/DDBJ databases">
        <title>Complete genome sequence of Vulcanisaeta souniana.</title>
        <authorList>
            <person name="Kato S."/>
            <person name="Itoh T."/>
            <person name="Ohkuma M."/>
        </authorList>
    </citation>
    <scope>NUCLEOTIDE SEQUENCE [LARGE SCALE GENOMIC DNA]</scope>
    <source>
        <strain evidence="4">JCM 11219</strain>
    </source>
</reference>
<dbReference type="InterPro" id="IPR036388">
    <property type="entry name" value="WH-like_DNA-bd_sf"/>
</dbReference>
<dbReference type="OrthoDB" id="28799at2157"/>
<proteinExistence type="predicted"/>
<sequence>MSSKLTKTEELAAKLYFNEGLKPKEIAQKLGISVNTVYKAISKYRAFVKNLDQPLPQSGNEQPSNDSLQLTDNNYSLNAYSVFNVKLSIITNSPLPVISNSEPNDTIDKSEVVKELRGLRELLGKLIAKVEELEKRGSCVPSTGSNHEKEDDYSYNEPINSTAQNNYLLPDFIRDNPWVDVIKSIHSTAESS</sequence>
<evidence type="ECO:0000313" key="2">
    <source>
        <dbReference type="EMBL" id="GGI72549.1"/>
    </source>
</evidence>
<evidence type="ECO:0000313" key="1">
    <source>
        <dbReference type="EMBL" id="BDR91351.1"/>
    </source>
</evidence>
<organism evidence="2 3">
    <name type="scientific">Vulcanisaeta souniana JCM 11219</name>
    <dbReference type="NCBI Taxonomy" id="1293586"/>
    <lineage>
        <taxon>Archaea</taxon>
        <taxon>Thermoproteota</taxon>
        <taxon>Thermoprotei</taxon>
        <taxon>Thermoproteales</taxon>
        <taxon>Thermoproteaceae</taxon>
        <taxon>Vulcanisaeta</taxon>
    </lineage>
</organism>
<protein>
    <submittedName>
        <fullName evidence="2">LuxR family transcriptional regulator</fullName>
    </submittedName>
</protein>
<dbReference type="EMBL" id="BMNM01000002">
    <property type="protein sequence ID" value="GGI72549.1"/>
    <property type="molecule type" value="Genomic_DNA"/>
</dbReference>
<dbReference type="Gene3D" id="1.10.10.10">
    <property type="entry name" value="Winged helix-like DNA-binding domain superfamily/Winged helix DNA-binding domain"/>
    <property type="match status" value="1"/>
</dbReference>
<dbReference type="Proteomes" id="UP001060771">
    <property type="component" value="Chromosome"/>
</dbReference>
<reference evidence="2" key="1">
    <citation type="journal article" date="2014" name="Int. J. Syst. Evol. Microbiol.">
        <title>Complete genome sequence of Corynebacterium casei LMG S-19264T (=DSM 44701T), isolated from a smear-ripened cheese.</title>
        <authorList>
            <consortium name="US DOE Joint Genome Institute (JGI-PGF)"/>
            <person name="Walter F."/>
            <person name="Albersmeier A."/>
            <person name="Kalinowski J."/>
            <person name="Ruckert C."/>
        </authorList>
    </citation>
    <scope>NUCLEOTIDE SEQUENCE</scope>
    <source>
        <strain evidence="2">JCM 11219</strain>
    </source>
</reference>
<keyword evidence="4" id="KW-1185">Reference proteome</keyword>
<dbReference type="Pfam" id="PF13384">
    <property type="entry name" value="HTH_23"/>
    <property type="match status" value="1"/>
</dbReference>
<evidence type="ECO:0000313" key="4">
    <source>
        <dbReference type="Proteomes" id="UP001060771"/>
    </source>
</evidence>
<dbReference type="AlphaFoldDB" id="A0A830E190"/>